<accession>A0A1E2S1S1</accession>
<dbReference type="Pfam" id="PF06945">
    <property type="entry name" value="DUF1289"/>
    <property type="match status" value="1"/>
</dbReference>
<evidence type="ECO:0000313" key="1">
    <source>
        <dbReference type="EMBL" id="ODA68275.1"/>
    </source>
</evidence>
<dbReference type="InterPro" id="IPR010710">
    <property type="entry name" value="DUF1289"/>
</dbReference>
<gene>
    <name evidence="1" type="ORF">A7A08_00092</name>
</gene>
<dbReference type="Pfam" id="PF21973">
    <property type="entry name" value="DUF6925"/>
    <property type="match status" value="1"/>
</dbReference>
<sequence>MSVITQAPRLSPCIGVCQLDDRTGFCLGCGRTGDEIGAWGGLDPTSQDAIWAELPQRLEALSVRLRLLPLMGGEFADWVARTIREGQGTWVTGVPGATAEFPAFDQPAEVLHDGETVTASVPGARFRLRMHEKLRAFAFDGDGPVVLGLPKRRAVLPLAESFTRVGSDEDAIAGENRSEELFDFGLGRSGHRFCIRTGDPDFVSILDGAVGKDWADVLASLGAEITRASPTRVVESALARIEVLSDIPSPDERSPAGPHTHFLPEFLASGDDAPEALKIPEYASPIAIFYPGEPAA</sequence>
<dbReference type="EMBL" id="MASI01000001">
    <property type="protein sequence ID" value="ODA68275.1"/>
    <property type="molecule type" value="Genomic_DNA"/>
</dbReference>
<reference evidence="1 2" key="1">
    <citation type="submission" date="2016-07" db="EMBL/GenBank/DDBJ databases">
        <title>Draft genome sequence of Methyloligella halotolerans C2T (VKM B-2706T=CCUG 61687T=DSM 25045T), a halotolerant polyhydroxybutyrate accumulating methylotroph.</title>
        <authorList>
            <person name="Vasilenko O.V."/>
            <person name="Doronina N.V."/>
            <person name="Poroshina M.N."/>
            <person name="Tarlachkov S.V."/>
            <person name="Trotsenko Y.A."/>
        </authorList>
    </citation>
    <scope>NUCLEOTIDE SEQUENCE [LARGE SCALE GENOMIC DNA]</scope>
    <source>
        <strain evidence="1 2">VKM B-2706</strain>
    </source>
</reference>
<name>A0A1E2S1S1_9HYPH</name>
<evidence type="ECO:0000313" key="2">
    <source>
        <dbReference type="Proteomes" id="UP000095087"/>
    </source>
</evidence>
<dbReference type="InterPro" id="IPR053838">
    <property type="entry name" value="DUF6925"/>
</dbReference>
<dbReference type="OrthoDB" id="3569535at2"/>
<dbReference type="RefSeq" id="WP_083226334.1">
    <property type="nucleotide sequence ID" value="NZ_MASI01000001.1"/>
</dbReference>
<dbReference type="PANTHER" id="PTHR35175">
    <property type="entry name" value="DUF1289 DOMAIN-CONTAINING PROTEIN"/>
    <property type="match status" value="1"/>
</dbReference>
<dbReference type="PANTHER" id="PTHR35175:SF2">
    <property type="entry name" value="DUF1289 DOMAIN-CONTAINING PROTEIN"/>
    <property type="match status" value="1"/>
</dbReference>
<organism evidence="1 2">
    <name type="scientific">Methyloligella halotolerans</name>
    <dbReference type="NCBI Taxonomy" id="1177755"/>
    <lineage>
        <taxon>Bacteria</taxon>
        <taxon>Pseudomonadati</taxon>
        <taxon>Pseudomonadota</taxon>
        <taxon>Alphaproteobacteria</taxon>
        <taxon>Hyphomicrobiales</taxon>
        <taxon>Hyphomicrobiaceae</taxon>
        <taxon>Methyloligella</taxon>
    </lineage>
</organism>
<protein>
    <recommendedName>
        <fullName evidence="3">DUF1289 domain-containing protein</fullName>
    </recommendedName>
</protein>
<proteinExistence type="predicted"/>
<dbReference type="Proteomes" id="UP000095087">
    <property type="component" value="Unassembled WGS sequence"/>
</dbReference>
<keyword evidence="2" id="KW-1185">Reference proteome</keyword>
<evidence type="ECO:0008006" key="3">
    <source>
        <dbReference type="Google" id="ProtNLM"/>
    </source>
</evidence>
<dbReference type="STRING" id="1177755.A7A08_00092"/>
<dbReference type="AlphaFoldDB" id="A0A1E2S1S1"/>
<comment type="caution">
    <text evidence="1">The sequence shown here is derived from an EMBL/GenBank/DDBJ whole genome shotgun (WGS) entry which is preliminary data.</text>
</comment>